<protein>
    <recommendedName>
        <fullName evidence="3">HIT domain-containing protein</fullName>
    </recommendedName>
</protein>
<name>A0ABN8LGC9_9CNID</name>
<evidence type="ECO:0000313" key="4">
    <source>
        <dbReference type="EMBL" id="CAH3014008.1"/>
    </source>
</evidence>
<organism evidence="4 5">
    <name type="scientific">Porites evermanni</name>
    <dbReference type="NCBI Taxonomy" id="104178"/>
    <lineage>
        <taxon>Eukaryota</taxon>
        <taxon>Metazoa</taxon>
        <taxon>Cnidaria</taxon>
        <taxon>Anthozoa</taxon>
        <taxon>Hexacorallia</taxon>
        <taxon>Scleractinia</taxon>
        <taxon>Fungiina</taxon>
        <taxon>Poritidae</taxon>
        <taxon>Porites</taxon>
    </lineage>
</organism>
<dbReference type="PANTHER" id="PTHR23089">
    <property type="entry name" value="HISTIDINE TRIAD HIT PROTEIN"/>
    <property type="match status" value="1"/>
</dbReference>
<dbReference type="PROSITE" id="PS51084">
    <property type="entry name" value="HIT_2"/>
    <property type="match status" value="1"/>
</dbReference>
<keyword evidence="5" id="KW-1185">Reference proteome</keyword>
<dbReference type="CDD" id="cd01276">
    <property type="entry name" value="PKCI_related"/>
    <property type="match status" value="1"/>
</dbReference>
<reference evidence="4 5" key="1">
    <citation type="submission" date="2022-05" db="EMBL/GenBank/DDBJ databases">
        <authorList>
            <consortium name="Genoscope - CEA"/>
            <person name="William W."/>
        </authorList>
    </citation>
    <scope>NUCLEOTIDE SEQUENCE [LARGE SCALE GENOMIC DNA]</scope>
</reference>
<dbReference type="InterPro" id="IPR036265">
    <property type="entry name" value="HIT-like_sf"/>
</dbReference>
<dbReference type="InterPro" id="IPR019808">
    <property type="entry name" value="Histidine_triad_CS"/>
</dbReference>
<dbReference type="SUPFAM" id="SSF54197">
    <property type="entry name" value="HIT-like"/>
    <property type="match status" value="1"/>
</dbReference>
<dbReference type="InterPro" id="IPR011146">
    <property type="entry name" value="HIT-like"/>
</dbReference>
<dbReference type="InterPro" id="IPR001310">
    <property type="entry name" value="Histidine_triad_HIT"/>
</dbReference>
<dbReference type="Pfam" id="PF01230">
    <property type="entry name" value="HIT"/>
    <property type="match status" value="1"/>
</dbReference>
<accession>A0ABN8LGC9</accession>
<dbReference type="Gene3D" id="3.30.428.10">
    <property type="entry name" value="HIT-like"/>
    <property type="match status" value="1"/>
</dbReference>
<evidence type="ECO:0000256" key="2">
    <source>
        <dbReference type="SAM" id="SignalP"/>
    </source>
</evidence>
<comment type="caution">
    <text evidence="4">The sequence shown here is derived from an EMBL/GenBank/DDBJ whole genome shotgun (WGS) entry which is preliminary data.</text>
</comment>
<dbReference type="PRINTS" id="PR00332">
    <property type="entry name" value="HISTRIAD"/>
</dbReference>
<sequence>MTLCVLRRSRSFASKLLLTAAAALTVTPRVTMAELCTDGGKCNDEVEKAKLAAEAAEKYKPEDSIFMKIIRKEIPADIVYEDDKAVAFRDVNPVAPKHILVIPRKPLMQLSSSTEEDIPLLGHLMWVAKKVAEKENLNESGYRLVINNGRDAAQSVYHLHIHILGGRQMSWPPG</sequence>
<evidence type="ECO:0000313" key="5">
    <source>
        <dbReference type="Proteomes" id="UP001159427"/>
    </source>
</evidence>
<evidence type="ECO:0000259" key="3">
    <source>
        <dbReference type="PROSITE" id="PS51084"/>
    </source>
</evidence>
<keyword evidence="2" id="KW-0732">Signal</keyword>
<proteinExistence type="predicted"/>
<feature type="domain" description="HIT" evidence="3">
    <location>
        <begin position="65"/>
        <end position="174"/>
    </location>
</feature>
<feature type="short sequence motif" description="Histidine triad motif" evidence="1">
    <location>
        <begin position="158"/>
        <end position="162"/>
    </location>
</feature>
<feature type="signal peptide" evidence="2">
    <location>
        <begin position="1"/>
        <end position="33"/>
    </location>
</feature>
<dbReference type="EMBL" id="CALNXI010000005">
    <property type="protein sequence ID" value="CAH3014008.1"/>
    <property type="molecule type" value="Genomic_DNA"/>
</dbReference>
<feature type="chain" id="PRO_5046846103" description="HIT domain-containing protein" evidence="2">
    <location>
        <begin position="34"/>
        <end position="174"/>
    </location>
</feature>
<dbReference type="Proteomes" id="UP001159427">
    <property type="component" value="Unassembled WGS sequence"/>
</dbReference>
<evidence type="ECO:0000256" key="1">
    <source>
        <dbReference type="PROSITE-ProRule" id="PRU00464"/>
    </source>
</evidence>
<gene>
    <name evidence="4" type="ORF">PEVE_00033589</name>
</gene>
<dbReference type="PROSITE" id="PS00892">
    <property type="entry name" value="HIT_1"/>
    <property type="match status" value="1"/>
</dbReference>